<accession>A0A835ULN6</accession>
<evidence type="ECO:0000256" key="1">
    <source>
        <dbReference type="ARBA" id="ARBA00005485"/>
    </source>
</evidence>
<dbReference type="GO" id="GO:0009903">
    <property type="term" value="P:chloroplast avoidance movement"/>
    <property type="evidence" value="ECO:0007669"/>
    <property type="project" value="TreeGrafter"/>
</dbReference>
<evidence type="ECO:0000313" key="4">
    <source>
        <dbReference type="EMBL" id="KAG0464495.1"/>
    </source>
</evidence>
<dbReference type="AlphaFoldDB" id="A0A835ULN6"/>
<evidence type="ECO:0000313" key="6">
    <source>
        <dbReference type="Proteomes" id="UP000636800"/>
    </source>
</evidence>
<comment type="caution">
    <text evidence="5">The sequence shown here is derived from an EMBL/GenBank/DDBJ whole genome shotgun (WGS) entry which is preliminary data.</text>
</comment>
<dbReference type="GO" id="GO:0009904">
    <property type="term" value="P:chloroplast accumulation movement"/>
    <property type="evidence" value="ECO:0007669"/>
    <property type="project" value="TreeGrafter"/>
</dbReference>
<dbReference type="GO" id="GO:0005829">
    <property type="term" value="C:cytosol"/>
    <property type="evidence" value="ECO:0007669"/>
    <property type="project" value="TreeGrafter"/>
</dbReference>
<evidence type="ECO:0000256" key="2">
    <source>
        <dbReference type="ARBA" id="ARBA00023054"/>
    </source>
</evidence>
<reference evidence="6 7" key="1">
    <citation type="journal article" date="2020" name="Nat. Food">
        <title>A phased Vanilla planifolia genome enables genetic improvement of flavour and production.</title>
        <authorList>
            <person name="Hasing T."/>
            <person name="Tang H."/>
            <person name="Brym M."/>
            <person name="Khazi F."/>
            <person name="Huang T."/>
            <person name="Chambers A.H."/>
        </authorList>
    </citation>
    <scope>NUCLEOTIDE SEQUENCE [LARGE SCALE GENOMIC DNA]</scope>
    <source>
        <tissue evidence="5">Leaf</tissue>
    </source>
</reference>
<feature type="compositionally biased region" description="Polar residues" evidence="3">
    <location>
        <begin position="1"/>
        <end position="16"/>
    </location>
</feature>
<dbReference type="EMBL" id="JADCNM010000010">
    <property type="protein sequence ID" value="KAG0466043.1"/>
    <property type="molecule type" value="Genomic_DNA"/>
</dbReference>
<dbReference type="EMBL" id="JADCNL010000010">
    <property type="protein sequence ID" value="KAG0464495.1"/>
    <property type="molecule type" value="Genomic_DNA"/>
</dbReference>
<dbReference type="PANTHER" id="PTHR32054:SF3">
    <property type="entry name" value="HEAVY CHAIN, PUTATIVE, EXPRESSED-RELATED"/>
    <property type="match status" value="1"/>
</dbReference>
<dbReference type="PANTHER" id="PTHR32054">
    <property type="entry name" value="HEAVY CHAIN, PUTATIVE, EXPRESSED-RELATED-RELATED"/>
    <property type="match status" value="1"/>
</dbReference>
<feature type="region of interest" description="Disordered" evidence="3">
    <location>
        <begin position="1"/>
        <end position="24"/>
    </location>
</feature>
<dbReference type="OrthoDB" id="1933125at2759"/>
<dbReference type="InterPro" id="IPR008545">
    <property type="entry name" value="Web"/>
</dbReference>
<organism evidence="5 7">
    <name type="scientific">Vanilla planifolia</name>
    <name type="common">Vanilla</name>
    <dbReference type="NCBI Taxonomy" id="51239"/>
    <lineage>
        <taxon>Eukaryota</taxon>
        <taxon>Viridiplantae</taxon>
        <taxon>Streptophyta</taxon>
        <taxon>Embryophyta</taxon>
        <taxon>Tracheophyta</taxon>
        <taxon>Spermatophyta</taxon>
        <taxon>Magnoliopsida</taxon>
        <taxon>Liliopsida</taxon>
        <taxon>Asparagales</taxon>
        <taxon>Orchidaceae</taxon>
        <taxon>Vanilloideae</taxon>
        <taxon>Vanilleae</taxon>
        <taxon>Vanilla</taxon>
    </lineage>
</organism>
<dbReference type="Proteomes" id="UP000636800">
    <property type="component" value="Chromosome 10"/>
</dbReference>
<gene>
    <name evidence="5" type="ORF">HPP92_020207</name>
    <name evidence="4" type="ORF">HPP92_020564</name>
</gene>
<name>A0A835ULN6_VANPL</name>
<keyword evidence="6" id="KW-1185">Reference proteome</keyword>
<evidence type="ECO:0000313" key="7">
    <source>
        <dbReference type="Proteomes" id="UP000639772"/>
    </source>
</evidence>
<evidence type="ECO:0000313" key="5">
    <source>
        <dbReference type="EMBL" id="KAG0466043.1"/>
    </source>
</evidence>
<dbReference type="Proteomes" id="UP000639772">
    <property type="component" value="Chromosome 10"/>
</dbReference>
<feature type="compositionally biased region" description="Basic and acidic residues" evidence="3">
    <location>
        <begin position="134"/>
        <end position="147"/>
    </location>
</feature>
<sequence length="147" mass="16207">MLGIKSRSTTAESPNSEVGEIDRSAPFESVKAAVSLFGEVAFSGDKSSSRRSKSFSNEKALATETKLQLVQKEINKFKEQLHNAEAKRVQALAELEKAKAEVDDLTIEISSINESKEQALQVAEDAKSQINQLEESRHDGRTEKIMP</sequence>
<keyword evidence="2" id="KW-0175">Coiled coil</keyword>
<feature type="region of interest" description="Disordered" evidence="3">
    <location>
        <begin position="123"/>
        <end position="147"/>
    </location>
</feature>
<comment type="similarity">
    <text evidence="1">Belongs to the WEB family.</text>
</comment>
<protein>
    <submittedName>
        <fullName evidence="5">Uncharacterized protein</fullName>
    </submittedName>
</protein>
<proteinExistence type="inferred from homology"/>
<evidence type="ECO:0000256" key="3">
    <source>
        <dbReference type="SAM" id="MobiDB-lite"/>
    </source>
</evidence>
<dbReference type="Pfam" id="PF05701">
    <property type="entry name" value="WEMBL"/>
    <property type="match status" value="1"/>
</dbReference>